<name>A0A1D8AXC9_9BACT</name>
<evidence type="ECO:0000313" key="5">
    <source>
        <dbReference type="EMBL" id="AOS45555.1"/>
    </source>
</evidence>
<keyword evidence="6" id="KW-1185">Reference proteome</keyword>
<feature type="domain" description="Inosine/uridine-preferring nucleoside hydrolase" evidence="4">
    <location>
        <begin position="25"/>
        <end position="350"/>
    </location>
</feature>
<dbReference type="Pfam" id="PF01156">
    <property type="entry name" value="IU_nuc_hydro"/>
    <property type="match status" value="1"/>
</dbReference>
<dbReference type="GO" id="GO:0006152">
    <property type="term" value="P:purine nucleoside catabolic process"/>
    <property type="evidence" value="ECO:0007669"/>
    <property type="project" value="TreeGrafter"/>
</dbReference>
<dbReference type="EMBL" id="CP016094">
    <property type="protein sequence ID" value="AOS45555.1"/>
    <property type="molecule type" value="Genomic_DNA"/>
</dbReference>
<dbReference type="InterPro" id="IPR023186">
    <property type="entry name" value="IUNH"/>
</dbReference>
<feature type="signal peptide" evidence="3">
    <location>
        <begin position="1"/>
        <end position="19"/>
    </location>
</feature>
<evidence type="ECO:0000256" key="3">
    <source>
        <dbReference type="SAM" id="SignalP"/>
    </source>
</evidence>
<dbReference type="SUPFAM" id="SSF53590">
    <property type="entry name" value="Nucleoside hydrolase"/>
    <property type="match status" value="1"/>
</dbReference>
<dbReference type="Proteomes" id="UP000095228">
    <property type="component" value="Chromosome"/>
</dbReference>
<dbReference type="PATRIC" id="fig|1838286.3.peg.2651"/>
<proteinExistence type="predicted"/>
<dbReference type="STRING" id="1838286.Verru16b_02636"/>
<dbReference type="InterPro" id="IPR036452">
    <property type="entry name" value="Ribo_hydro-like"/>
</dbReference>
<organism evidence="5 6">
    <name type="scientific">Lacunisphaera limnophila</name>
    <dbReference type="NCBI Taxonomy" id="1838286"/>
    <lineage>
        <taxon>Bacteria</taxon>
        <taxon>Pseudomonadati</taxon>
        <taxon>Verrucomicrobiota</taxon>
        <taxon>Opitutia</taxon>
        <taxon>Opitutales</taxon>
        <taxon>Opitutaceae</taxon>
        <taxon>Lacunisphaera</taxon>
    </lineage>
</organism>
<evidence type="ECO:0000256" key="1">
    <source>
        <dbReference type="ARBA" id="ARBA00022801"/>
    </source>
</evidence>
<dbReference type="PANTHER" id="PTHR12304">
    <property type="entry name" value="INOSINE-URIDINE PREFERRING NUCLEOSIDE HYDROLASE"/>
    <property type="match status" value="1"/>
</dbReference>
<dbReference type="GO" id="GO:0008477">
    <property type="term" value="F:purine nucleosidase activity"/>
    <property type="evidence" value="ECO:0007669"/>
    <property type="project" value="TreeGrafter"/>
</dbReference>
<protein>
    <submittedName>
        <fullName evidence="5">Pyrimidine-specific ribonucleoside hydrolase RihA</fullName>
        <ecNumber evidence="5">3.2.-.-</ecNumber>
    </submittedName>
</protein>
<reference evidence="5 6" key="1">
    <citation type="submission" date="2016-06" db="EMBL/GenBank/DDBJ databases">
        <title>Three novel species with peptidoglycan cell walls form the new genus Lacunisphaera gen. nov. in the family Opitutaceae of the verrucomicrobial subdivision 4.</title>
        <authorList>
            <person name="Rast P."/>
            <person name="Gloeckner I."/>
            <person name="Jogler M."/>
            <person name="Boedeker C."/>
            <person name="Jeske O."/>
            <person name="Wiegand S."/>
            <person name="Reinhardt R."/>
            <person name="Schumann P."/>
            <person name="Rohde M."/>
            <person name="Spring S."/>
            <person name="Gloeckner F.O."/>
            <person name="Jogler C."/>
        </authorList>
    </citation>
    <scope>NUCLEOTIDE SEQUENCE [LARGE SCALE GENOMIC DNA]</scope>
    <source>
        <strain evidence="5 6">IG16b</strain>
    </source>
</reference>
<evidence type="ECO:0000256" key="2">
    <source>
        <dbReference type="ARBA" id="ARBA00023295"/>
    </source>
</evidence>
<gene>
    <name evidence="5" type="primary">rihA_2</name>
    <name evidence="5" type="ORF">Verru16b_02636</name>
</gene>
<dbReference type="Gene3D" id="3.90.245.10">
    <property type="entry name" value="Ribonucleoside hydrolase-like"/>
    <property type="match status" value="1"/>
</dbReference>
<evidence type="ECO:0000313" key="6">
    <source>
        <dbReference type="Proteomes" id="UP000095228"/>
    </source>
</evidence>
<keyword evidence="1 5" id="KW-0378">Hydrolase</keyword>
<keyword evidence="3" id="KW-0732">Signal</keyword>
<keyword evidence="2 5" id="KW-0326">Glycosidase</keyword>
<dbReference type="GO" id="GO:0005829">
    <property type="term" value="C:cytosol"/>
    <property type="evidence" value="ECO:0007669"/>
    <property type="project" value="TreeGrafter"/>
</dbReference>
<dbReference type="AlphaFoldDB" id="A0A1D8AXC9"/>
<dbReference type="EC" id="3.2.-.-" evidence="5"/>
<dbReference type="InterPro" id="IPR001910">
    <property type="entry name" value="Inosine/uridine_hydrolase_dom"/>
</dbReference>
<feature type="chain" id="PRO_5009105322" evidence="3">
    <location>
        <begin position="20"/>
        <end position="364"/>
    </location>
</feature>
<dbReference type="KEGG" id="obg:Verru16b_02636"/>
<accession>A0A1D8AXC9</accession>
<evidence type="ECO:0000259" key="4">
    <source>
        <dbReference type="Pfam" id="PF01156"/>
    </source>
</evidence>
<sequence length="364" mass="39585">MKSVAKILFLFLVPILALAAPRRKVIIDQDAFGPGGPNLQPILMVLQSPDVEVLGITVESGDGWQKENVAHTLRMLELIGRPEIPVVPGATFPLVNSAEATKRWEARHGKLFYKGAWTEEWSKEVLVRRPEPHGPEVVPPLIEGDPALKPAAETAAEFLVRQVRRYPGEVSILAMGPMTNLALASRLDDGFAAGAKELVFMGGSFNPRPADNAFALEYVYTPRLEFNFRWDPEAASAVLRSPWRRIVQVPVDPSTRTLFRPGMIQAVAAATTPVARYVAAHVESFPLWDEIAAAVWLEPALATRRERVAVDVDTAADGAGYGNTLSWAPGRGPGLGEPVVEVVFEVDVAGLEALVVERLTRAGP</sequence>
<dbReference type="PANTHER" id="PTHR12304:SF4">
    <property type="entry name" value="URIDINE NUCLEOSIDASE"/>
    <property type="match status" value="1"/>
</dbReference>